<evidence type="ECO:0000313" key="2">
    <source>
        <dbReference type="EMBL" id="CDZ77660.1"/>
    </source>
</evidence>
<organism evidence="2 3">
    <name type="scientific">Legionella massiliensis</name>
    <dbReference type="NCBI Taxonomy" id="1034943"/>
    <lineage>
        <taxon>Bacteria</taxon>
        <taxon>Pseudomonadati</taxon>
        <taxon>Pseudomonadota</taxon>
        <taxon>Gammaproteobacteria</taxon>
        <taxon>Legionellales</taxon>
        <taxon>Legionellaceae</taxon>
        <taxon>Legionella</taxon>
    </lineage>
</organism>
<feature type="transmembrane region" description="Helical" evidence="1">
    <location>
        <begin position="122"/>
        <end position="140"/>
    </location>
</feature>
<gene>
    <name evidence="2" type="ORF">BN59_01950</name>
</gene>
<dbReference type="OrthoDB" id="5653183at2"/>
<dbReference type="EMBL" id="CCSB01000002">
    <property type="protein sequence ID" value="CDZ77660.1"/>
    <property type="molecule type" value="Genomic_DNA"/>
</dbReference>
<keyword evidence="1" id="KW-1133">Transmembrane helix</keyword>
<evidence type="ECO:0000256" key="1">
    <source>
        <dbReference type="SAM" id="Phobius"/>
    </source>
</evidence>
<protein>
    <submittedName>
        <fullName evidence="2">Uncharacterized protein</fullName>
    </submittedName>
</protein>
<dbReference type="AlphaFoldDB" id="A0A078KT68"/>
<dbReference type="RefSeq" id="WP_043874160.1">
    <property type="nucleotide sequence ID" value="NZ_CCVW01000002.1"/>
</dbReference>
<dbReference type="eggNOG" id="ENOG5031EBF">
    <property type="taxonomic scope" value="Bacteria"/>
</dbReference>
<feature type="transmembrane region" description="Helical" evidence="1">
    <location>
        <begin position="6"/>
        <end position="25"/>
    </location>
</feature>
<dbReference type="Proteomes" id="UP000044071">
    <property type="component" value="Unassembled WGS sequence"/>
</dbReference>
<reference evidence="2 3" key="1">
    <citation type="submission" date="2014-06" db="EMBL/GenBank/DDBJ databases">
        <authorList>
            <person name="Urmite Genomes Urmite Genomes"/>
        </authorList>
    </citation>
    <scope>NUCLEOTIDE SEQUENCE [LARGE SCALE GENOMIC DNA]</scope>
</reference>
<keyword evidence="1" id="KW-0472">Membrane</keyword>
<keyword evidence="1" id="KW-0812">Transmembrane</keyword>
<feature type="transmembrane region" description="Helical" evidence="1">
    <location>
        <begin position="60"/>
        <end position="80"/>
    </location>
</feature>
<proteinExistence type="predicted"/>
<sequence>MNDNTLALSIVVLTCSIVVFFAKEFGEGIKKIMSIRGMPLFLPLSLTTLFVVYYEANVVTVLTGLQSLLSLLIETLASLLPFKRLANFMANILVITAFPFLPVLVIKAWYKRKSFNTFKYEGITLLFVWLFLVLLIITDYDY</sequence>
<accession>A0A078KT68</accession>
<name>A0A078KT68_9GAMM</name>
<dbReference type="STRING" id="1034943.BN59_01950"/>
<feature type="transmembrane region" description="Helical" evidence="1">
    <location>
        <begin position="92"/>
        <end position="110"/>
    </location>
</feature>
<feature type="transmembrane region" description="Helical" evidence="1">
    <location>
        <begin position="37"/>
        <end position="54"/>
    </location>
</feature>
<keyword evidence="3" id="KW-1185">Reference proteome</keyword>
<evidence type="ECO:0000313" key="3">
    <source>
        <dbReference type="Proteomes" id="UP000044071"/>
    </source>
</evidence>